<feature type="domain" description="Glycosyl transferase family 1" evidence="2">
    <location>
        <begin position="1166"/>
        <end position="1318"/>
    </location>
</feature>
<reference evidence="4" key="1">
    <citation type="submission" date="2017-02" db="EMBL/GenBank/DDBJ databases">
        <authorList>
            <person name="Daims H."/>
        </authorList>
    </citation>
    <scope>NUCLEOTIDE SEQUENCE [LARGE SCALE GENOMIC DNA]</scope>
</reference>
<dbReference type="InterPro" id="IPR001296">
    <property type="entry name" value="Glyco_trans_1"/>
</dbReference>
<dbReference type="EMBL" id="FUKI01000001">
    <property type="protein sequence ID" value="SJM88981.1"/>
    <property type="molecule type" value="Genomic_DNA"/>
</dbReference>
<dbReference type="Pfam" id="PF13692">
    <property type="entry name" value="Glyco_trans_1_4"/>
    <property type="match status" value="2"/>
</dbReference>
<accession>A0A1R4GYH1</accession>
<dbReference type="CDD" id="cd03801">
    <property type="entry name" value="GT4_PimA-like"/>
    <property type="match status" value="1"/>
</dbReference>
<keyword evidence="4" id="KW-1185">Reference proteome</keyword>
<dbReference type="PANTHER" id="PTHR46401:SF2">
    <property type="entry name" value="GLYCOSYLTRANSFERASE WBBK-RELATED"/>
    <property type="match status" value="1"/>
</dbReference>
<name>A0A1R4GYH1_9GAMM</name>
<protein>
    <submittedName>
        <fullName evidence="3">Glycosyl transferase family 1</fullName>
    </submittedName>
</protein>
<dbReference type="GO" id="GO:0016757">
    <property type="term" value="F:glycosyltransferase activity"/>
    <property type="evidence" value="ECO:0007669"/>
    <property type="project" value="InterPro"/>
</dbReference>
<dbReference type="Proteomes" id="UP000195667">
    <property type="component" value="Unassembled WGS sequence"/>
</dbReference>
<keyword evidence="1 3" id="KW-0808">Transferase</keyword>
<dbReference type="OrthoDB" id="9807209at2"/>
<organism evidence="3 4">
    <name type="scientific">Crenothrix polyspora</name>
    <dbReference type="NCBI Taxonomy" id="360316"/>
    <lineage>
        <taxon>Bacteria</taxon>
        <taxon>Pseudomonadati</taxon>
        <taxon>Pseudomonadota</taxon>
        <taxon>Gammaproteobacteria</taxon>
        <taxon>Methylococcales</taxon>
        <taxon>Crenotrichaceae</taxon>
        <taxon>Crenothrix</taxon>
    </lineage>
</organism>
<sequence>MKNLLVFSFFPAFVPPKSGGEVRLFNFYFELSRFFNITLLSSGHLDSDIETIWHTNNFAEKRIPKDSHFVEQWQKLSVHAGEGDLSGPCIAASGKFFTKMHNVYLEQYPISDIIIHDSPFTLYYDLFNQLDNKPRIYNSYNCEYELYKKLHASSSSNKIQDIVCDIEVRLLKSASLVTYCGADDLAAFEKTLSRTLPQTLFIPNGMTSIAVQNTKLPNIIKRAVFIGSGHLPNVQAAEYIVKIIAPACSEIIFDLIGNCLIPGNYPNNVIRHGLVDAKVKSSLISSADIAINPMLSGSGSSLKILDFVAHGVPVLSTHIGMRGFDFQDGKDCLLSEAEDFPSVLKSHINESKLLLELGLSARKFAFKYYSWMSITNKFHNLIGELFEKHALLNASKSYVVSLNDYDPFHVVGGGATRLQGIYTAIAEWSDVVVLCFSEGTTIEVADITERIKCIRIPKTTAHIEEEKYFNSRFHVSVNDIVAFRHTGSNNILNKVYKVLRQYARIVLCEHPYMVSLPDHFKDRFVYSSQNFEYGLKKSLLEWHPDKDILLEDMRYAEHLCVSSSALVIAVSSEDACNFTKGMNAVAPIVVVPNGAGAPMLPKRADLNVVSKLINSQRSVVFLGSAHMPNVDAAKFIVETLAVDCNDVEFHIVGSVCNALPQNIPTNVKIWGVLSDSMKSAVLQSCKIAVNPMFSGSGSNIKLADFLANGLHVVSTPFGVRGYPDTVKPFVTITNQDLFANTVLNVLDNPQIEGEIKRKERKSVFFKHLSMSSLAVQFVEHLKSLEKPKKRMLFVTYRYTSPILGGAESMLLSLISGIGNSNEFTVDVIAPEVCTIGENQRFSGRYNYDSEIGAPIGLKNVRFMRFPIVEVDSCLKNEKLALAWRAQSEFEKQLYKIIKSNIKDSGLAWGWGEPEGTTELPIRWGFTECGLHLNENSSVKILGYVSQASVLRVCNTVGEELLHCDISSYFEIYFKAETSTISFYVSAKNTCSLADSRPLGMLVRHIFLNEKELDLRAPSVVKPPGENGLETYLQMESAARMSRGRYDVNLTDIRGPHSPDLELFLEKFTKDYDIVVTHNNVFLPAIKAISAAKKANISSILIPHAHLDDDYYHFSDLHQSARDASMVLAAPKAACQFYEQIGVKNVAYLPAGIDISEVFSTEDELAFRLVHMRSEPFFLVLGRKAPAKGYLDIIKEIEKLATNQNIHLILIGPDDDGIPIKSSYATHLGRQPRNVVKGALMSCIGLINMSTSESFGIVLLEAWQAGRPVIVNSSCSAFQDLAIHEENALLVTTQTLGLAMNRLVNEKKFGDKLGEAGKKIVNRYAWDNISIDFIKKCREVMR</sequence>
<dbReference type="GO" id="GO:0009103">
    <property type="term" value="P:lipopolysaccharide biosynthetic process"/>
    <property type="evidence" value="ECO:0007669"/>
    <property type="project" value="TreeGrafter"/>
</dbReference>
<dbReference type="SUPFAM" id="SSF53756">
    <property type="entry name" value="UDP-Glycosyltransferase/glycogen phosphorylase"/>
    <property type="match status" value="3"/>
</dbReference>
<proteinExistence type="predicted"/>
<dbReference type="Gene3D" id="3.40.50.2000">
    <property type="entry name" value="Glycogen Phosphorylase B"/>
    <property type="match status" value="4"/>
</dbReference>
<dbReference type="PANTHER" id="PTHR46401">
    <property type="entry name" value="GLYCOSYLTRANSFERASE WBBK-RELATED"/>
    <property type="match status" value="1"/>
</dbReference>
<dbReference type="RefSeq" id="WP_087141937.1">
    <property type="nucleotide sequence ID" value="NZ_FUKI01000001.1"/>
</dbReference>
<evidence type="ECO:0000313" key="3">
    <source>
        <dbReference type="EMBL" id="SJM88981.1"/>
    </source>
</evidence>
<gene>
    <name evidence="3" type="ORF">CRENPOLYSF1_10014</name>
</gene>
<evidence type="ECO:0000313" key="4">
    <source>
        <dbReference type="Proteomes" id="UP000195667"/>
    </source>
</evidence>
<evidence type="ECO:0000259" key="2">
    <source>
        <dbReference type="Pfam" id="PF00534"/>
    </source>
</evidence>
<evidence type="ECO:0000256" key="1">
    <source>
        <dbReference type="ARBA" id="ARBA00022679"/>
    </source>
</evidence>
<dbReference type="Pfam" id="PF00534">
    <property type="entry name" value="Glycos_transf_1"/>
    <property type="match status" value="1"/>
</dbReference>